<dbReference type="HOGENOM" id="CLU_1914669_0_0_11"/>
<dbReference type="EMBL" id="AP012204">
    <property type="protein sequence ID" value="BAK33016.1"/>
    <property type="molecule type" value="Genomic_DNA"/>
</dbReference>
<dbReference type="RefSeq" id="WP_013860905.1">
    <property type="nucleotide sequence ID" value="NC_015635.1"/>
</dbReference>
<name>F5XGA9_MICPN</name>
<evidence type="ECO:0000313" key="3">
    <source>
        <dbReference type="Proteomes" id="UP000007947"/>
    </source>
</evidence>
<gene>
    <name evidence="2" type="ordered locus">MLP_00020</name>
</gene>
<dbReference type="KEGG" id="mph:MLP_00020"/>
<feature type="coiled-coil region" evidence="1">
    <location>
        <begin position="28"/>
        <end position="55"/>
    </location>
</feature>
<dbReference type="AlphaFoldDB" id="F5XGA9"/>
<sequence>MGFLSRLFGRGHADDESDSADVVIQLDQELRKQQLLRLEQALDQLTTEMRECDSLDNPGWRIRVNEYARLAGEAMLVRRSEVTWDAVLDLVFEVRPLFNSDPPPGKEHLLPLQEAVLAAAEELRVLGPSERP</sequence>
<accession>F5XGA9</accession>
<organism evidence="2 3">
    <name type="scientific">Microlunatus phosphovorus (strain ATCC 700054 / DSM 10555 / JCM 9379 / NBRC 101784 / NCIMB 13414 / VKM Ac-1990 / NM-1)</name>
    <dbReference type="NCBI Taxonomy" id="1032480"/>
    <lineage>
        <taxon>Bacteria</taxon>
        <taxon>Bacillati</taxon>
        <taxon>Actinomycetota</taxon>
        <taxon>Actinomycetes</taxon>
        <taxon>Propionibacteriales</taxon>
        <taxon>Propionibacteriaceae</taxon>
        <taxon>Microlunatus</taxon>
    </lineage>
</organism>
<protein>
    <submittedName>
        <fullName evidence="2">Uncharacterized protein</fullName>
    </submittedName>
</protein>
<reference evidence="2 3" key="1">
    <citation type="submission" date="2011-05" db="EMBL/GenBank/DDBJ databases">
        <title>Whole genome sequence of Microlunatus phosphovorus NM-1.</title>
        <authorList>
            <person name="Hosoyama A."/>
            <person name="Sasaki K."/>
            <person name="Harada T."/>
            <person name="Igarashi R."/>
            <person name="Kawakoshi A."/>
            <person name="Sasagawa M."/>
            <person name="Fukada J."/>
            <person name="Nakamura S."/>
            <person name="Katano Y."/>
            <person name="Hanada S."/>
            <person name="Kamagata Y."/>
            <person name="Nakamura N."/>
            <person name="Yamazaki S."/>
            <person name="Fujita N."/>
        </authorList>
    </citation>
    <scope>NUCLEOTIDE SEQUENCE [LARGE SCALE GENOMIC DNA]</scope>
    <source>
        <strain evidence="3">ATCC 700054 / DSM 10555 / JCM 9379 / NBRC 101784 / NCIMB 13414 / VKM Ac-1990 / NM-1</strain>
    </source>
</reference>
<dbReference type="eggNOG" id="ENOG502ZNR4">
    <property type="taxonomic scope" value="Bacteria"/>
</dbReference>
<dbReference type="Proteomes" id="UP000007947">
    <property type="component" value="Chromosome"/>
</dbReference>
<proteinExistence type="predicted"/>
<keyword evidence="3" id="KW-1185">Reference proteome</keyword>
<keyword evidence="1" id="KW-0175">Coiled coil</keyword>
<evidence type="ECO:0000256" key="1">
    <source>
        <dbReference type="SAM" id="Coils"/>
    </source>
</evidence>
<dbReference type="OrthoDB" id="3826114at2"/>
<evidence type="ECO:0000313" key="2">
    <source>
        <dbReference type="EMBL" id="BAK33016.1"/>
    </source>
</evidence>